<keyword evidence="1" id="KW-0812">Transmembrane</keyword>
<evidence type="ECO:0000313" key="3">
    <source>
        <dbReference type="Proteomes" id="UP001589788"/>
    </source>
</evidence>
<keyword evidence="1" id="KW-1133">Transmembrane helix</keyword>
<feature type="transmembrane region" description="Helical" evidence="1">
    <location>
        <begin position="99"/>
        <end position="116"/>
    </location>
</feature>
<sequence length="170" mass="18500">MTIRSDDLLALNLWNPHVGLALWAVLVTAFLLGMVHGITPDEHTRPITFSYAVGGYSSLAGMRNALIFSLAFTFQRAFASELAYLALARFLTLGSLGDYIVYVVVGVAMVWAARYIRGGRLPWHFDLHLHQRGRPSSTRSAAVQAAPERSGTRRGLVGVGPTCMPMPTVG</sequence>
<feature type="transmembrane region" description="Helical" evidence="1">
    <location>
        <begin position="20"/>
        <end position="39"/>
    </location>
</feature>
<reference evidence="2 3" key="1">
    <citation type="submission" date="2024-09" db="EMBL/GenBank/DDBJ databases">
        <authorList>
            <person name="Sun Q."/>
            <person name="Mori K."/>
        </authorList>
    </citation>
    <scope>NUCLEOTIDE SEQUENCE [LARGE SCALE GENOMIC DNA]</scope>
    <source>
        <strain evidence="2 3">JCM 15389</strain>
    </source>
</reference>
<gene>
    <name evidence="2" type="ORF">ACFFRE_03610</name>
</gene>
<name>A0ABV6C0P2_9ACTN</name>
<comment type="caution">
    <text evidence="2">The sequence shown here is derived from an EMBL/GenBank/DDBJ whole genome shotgun (WGS) entry which is preliminary data.</text>
</comment>
<protein>
    <submittedName>
        <fullName evidence="2">Uncharacterized protein</fullName>
    </submittedName>
</protein>
<keyword evidence="1" id="KW-0472">Membrane</keyword>
<evidence type="ECO:0000313" key="2">
    <source>
        <dbReference type="EMBL" id="MFC0081247.1"/>
    </source>
</evidence>
<keyword evidence="3" id="KW-1185">Reference proteome</keyword>
<organism evidence="2 3">
    <name type="scientific">Aciditerrimonas ferrireducens</name>
    <dbReference type="NCBI Taxonomy" id="667306"/>
    <lineage>
        <taxon>Bacteria</taxon>
        <taxon>Bacillati</taxon>
        <taxon>Actinomycetota</taxon>
        <taxon>Acidimicrobiia</taxon>
        <taxon>Acidimicrobiales</taxon>
        <taxon>Acidimicrobiaceae</taxon>
        <taxon>Aciditerrimonas</taxon>
    </lineage>
</organism>
<evidence type="ECO:0000256" key="1">
    <source>
        <dbReference type="SAM" id="Phobius"/>
    </source>
</evidence>
<dbReference type="EMBL" id="JBHLYQ010000022">
    <property type="protein sequence ID" value="MFC0081247.1"/>
    <property type="molecule type" value="Genomic_DNA"/>
</dbReference>
<proteinExistence type="predicted"/>
<dbReference type="RefSeq" id="WP_377788312.1">
    <property type="nucleotide sequence ID" value="NZ_JBHLYQ010000022.1"/>
</dbReference>
<accession>A0ABV6C0P2</accession>
<dbReference type="Proteomes" id="UP001589788">
    <property type="component" value="Unassembled WGS sequence"/>
</dbReference>